<organism evidence="1 2">
    <name type="scientific">Ralstonia solanacearum IPO1609</name>
    <dbReference type="NCBI Taxonomy" id="564066"/>
    <lineage>
        <taxon>Bacteria</taxon>
        <taxon>Pseudomonadati</taxon>
        <taxon>Pseudomonadota</taxon>
        <taxon>Betaproteobacteria</taxon>
        <taxon>Burkholderiales</taxon>
        <taxon>Burkholderiaceae</taxon>
        <taxon>Ralstonia</taxon>
        <taxon>Ralstonia solanacearum species complex</taxon>
    </lineage>
</organism>
<dbReference type="InterPro" id="IPR043733">
    <property type="entry name" value="DUF5677"/>
</dbReference>
<dbReference type="Pfam" id="PF18928">
    <property type="entry name" value="DUF5677"/>
    <property type="match status" value="1"/>
</dbReference>
<dbReference type="Proteomes" id="UP000053470">
    <property type="component" value="Unassembled WGS sequence"/>
</dbReference>
<reference evidence="1" key="2">
    <citation type="submission" date="2022-04" db="EMBL/GenBank/DDBJ databases">
        <title>Genomic draft of R. solanacearum strain IPO1609, a phylotype IIB1/biovar 2/race 3 strain isolated from potato in Europe.</title>
        <authorList>
            <person name="Boucher C."/>
            <person name="Carrere S."/>
            <person name="Dossat C."/>
            <person name="Elbaz M."/>
            <person name="Genin S."/>
            <person name="Gouzy J."/>
            <person name="Prior P."/>
            <person name="Segurens B."/>
            <person name="Wincker P."/>
        </authorList>
    </citation>
    <scope>NUCLEOTIDE SEQUENCE</scope>
    <source>
        <strain evidence="1">IPO1609</strain>
    </source>
</reference>
<reference evidence="1" key="1">
    <citation type="submission" date="2014-11" db="EMBL/GenBank/DDBJ databases">
        <authorList>
            <person name="Genoscope - CEA"/>
        </authorList>
    </citation>
    <scope>NUCLEOTIDE SEQUENCE</scope>
    <source>
        <strain evidence="1">IPO1609</strain>
    </source>
</reference>
<protein>
    <submittedName>
        <fullName evidence="1">Uncharacterized protein</fullName>
    </submittedName>
</protein>
<name>A0ABF7RCH1_RALSL</name>
<gene>
    <name evidence="1" type="ORF">RSIPO_01259</name>
</gene>
<evidence type="ECO:0000313" key="2">
    <source>
        <dbReference type="Proteomes" id="UP000053470"/>
    </source>
</evidence>
<dbReference type="EMBL" id="LN651282">
    <property type="protein sequence ID" value="CEJ19105.1"/>
    <property type="molecule type" value="Genomic_DNA"/>
</dbReference>
<sequence length="236" mass="25424">MHDIETDGFLAPEALAFRDAVRVQFVEQIRECEDVSRRATTQVFEQHIANVTVANATAASLWARCLSASQAAILLAERGMGVEALALLRTAYENLFFCAALVKQPAVIVRLAGEDTGQRLKQAREMLKDKQIFAAITDADRALLEAFVRDTPAATKAISAYEAAEIAGMTGIYQGAWRTFSLIATHATLTGAGHAFGNDLYDLQFGPSFANVDSALGLARDCIRLGLDAVAPIFTA</sequence>
<evidence type="ECO:0000313" key="1">
    <source>
        <dbReference type="EMBL" id="CEJ19105.1"/>
    </source>
</evidence>
<dbReference type="RefSeq" id="WP_020957190.1">
    <property type="nucleotide sequence ID" value="NZ_LN651282.1"/>
</dbReference>
<keyword evidence="2" id="KW-1185">Reference proteome</keyword>
<proteinExistence type="predicted"/>
<dbReference type="AlphaFoldDB" id="A0ABF7RCH1"/>
<accession>A0ABF7RCH1</accession>